<dbReference type="Pfam" id="PF01243">
    <property type="entry name" value="PNPOx_N"/>
    <property type="match status" value="1"/>
</dbReference>
<reference evidence="3" key="1">
    <citation type="submission" date="2018-04" db="EMBL/GenBank/DDBJ databases">
        <authorList>
            <person name="Lucker S."/>
            <person name="Sakoula D."/>
        </authorList>
    </citation>
    <scope>NUCLEOTIDE SEQUENCE [LARGE SCALE GENOMIC DNA]</scope>
</reference>
<dbReference type="RefSeq" id="WP_181416794.1">
    <property type="nucleotide sequence ID" value="NZ_OUNR01000016.1"/>
</dbReference>
<dbReference type="AlphaFoldDB" id="A0A330L6F7"/>
<sequence length="168" mass="19074">MTESMPNEAVRDAWIALTQDVRTGVLLTMRNGKPFGSHVPYVLGDNWTRVYLHLSQLALHTQHLRQDPQVSLFLSEPDHAEKNPLALRRINLQGTATILSPDAPTYAQMKARYLARFPKSAMTFGFADFSLWELQLQDAHLVLGFGQAYQATAPSPDHWIHQQPERNK</sequence>
<dbReference type="InterPro" id="IPR011576">
    <property type="entry name" value="Pyridox_Oxase_N"/>
</dbReference>
<dbReference type="PANTHER" id="PTHR13343:SF17">
    <property type="entry name" value="CELLULAR REPRESSOR OF E1A-STIMULATED GENES, ISOFORM A"/>
    <property type="match status" value="1"/>
</dbReference>
<dbReference type="InParanoid" id="A0A330L6F7"/>
<evidence type="ECO:0000313" key="3">
    <source>
        <dbReference type="Proteomes" id="UP000248168"/>
    </source>
</evidence>
<dbReference type="InterPro" id="IPR014419">
    <property type="entry name" value="HutZ"/>
</dbReference>
<keyword evidence="3" id="KW-1185">Reference proteome</keyword>
<dbReference type="PANTHER" id="PTHR13343">
    <property type="entry name" value="CREG1 PROTEIN"/>
    <property type="match status" value="1"/>
</dbReference>
<evidence type="ECO:0000259" key="1">
    <source>
        <dbReference type="Pfam" id="PF01243"/>
    </source>
</evidence>
<dbReference type="Gene3D" id="2.30.110.10">
    <property type="entry name" value="Electron Transport, Fmn-binding Protein, Chain A"/>
    <property type="match status" value="1"/>
</dbReference>
<protein>
    <recommendedName>
        <fullName evidence="1">Pyridoxamine 5'-phosphate oxidase N-terminal domain-containing protein</fullName>
    </recommendedName>
</protein>
<dbReference type="PIRSF" id="PIRSF004633">
    <property type="entry name" value="UCP_PLP_oxd"/>
    <property type="match status" value="1"/>
</dbReference>
<proteinExistence type="predicted"/>
<feature type="domain" description="Pyridoxamine 5'-phosphate oxidase N-terminal" evidence="1">
    <location>
        <begin position="16"/>
        <end position="140"/>
    </location>
</feature>
<organism evidence="2 3">
    <name type="scientific">Nitrospira lenta</name>
    <dbReference type="NCBI Taxonomy" id="1436998"/>
    <lineage>
        <taxon>Bacteria</taxon>
        <taxon>Pseudomonadati</taxon>
        <taxon>Nitrospirota</taxon>
        <taxon>Nitrospiria</taxon>
        <taxon>Nitrospirales</taxon>
        <taxon>Nitrospiraceae</taxon>
        <taxon>Nitrospira</taxon>
    </lineage>
</organism>
<gene>
    <name evidence="2" type="ORF">NITLEN_30222</name>
</gene>
<dbReference type="SUPFAM" id="SSF50475">
    <property type="entry name" value="FMN-binding split barrel"/>
    <property type="match status" value="1"/>
</dbReference>
<dbReference type="EMBL" id="OUNR01000016">
    <property type="protein sequence ID" value="SPP65308.1"/>
    <property type="molecule type" value="Genomic_DNA"/>
</dbReference>
<dbReference type="Proteomes" id="UP000248168">
    <property type="component" value="Unassembled WGS sequence"/>
</dbReference>
<dbReference type="InterPro" id="IPR012349">
    <property type="entry name" value="Split_barrel_FMN-bd"/>
</dbReference>
<name>A0A330L6F7_9BACT</name>
<dbReference type="GO" id="GO:0005737">
    <property type="term" value="C:cytoplasm"/>
    <property type="evidence" value="ECO:0007669"/>
    <property type="project" value="UniProtKB-ARBA"/>
</dbReference>
<accession>A0A330L6F7</accession>
<evidence type="ECO:0000313" key="2">
    <source>
        <dbReference type="EMBL" id="SPP65308.1"/>
    </source>
</evidence>